<name>A0AA35MDI8_9HYPO</name>
<proteinExistence type="predicted"/>
<dbReference type="EMBL" id="CABFNP030001261">
    <property type="protein sequence ID" value="CAI6095140.1"/>
    <property type="molecule type" value="Genomic_DNA"/>
</dbReference>
<feature type="non-terminal residue" evidence="1">
    <location>
        <position position="124"/>
    </location>
</feature>
<evidence type="ECO:0000313" key="1">
    <source>
        <dbReference type="EMBL" id="CAI6095140.1"/>
    </source>
</evidence>
<evidence type="ECO:0000313" key="2">
    <source>
        <dbReference type="Proteomes" id="UP001160390"/>
    </source>
</evidence>
<comment type="caution">
    <text evidence="1">The sequence shown here is derived from an EMBL/GenBank/DDBJ whole genome shotgun (WGS) entry which is preliminary data.</text>
</comment>
<dbReference type="AlphaFoldDB" id="A0AA35MDI8"/>
<reference evidence="1" key="1">
    <citation type="submission" date="2023-01" db="EMBL/GenBank/DDBJ databases">
        <authorList>
            <person name="Piombo E."/>
        </authorList>
    </citation>
    <scope>NUCLEOTIDE SEQUENCE</scope>
</reference>
<organism evidence="1 2">
    <name type="scientific">Clonostachys chloroleuca</name>
    <dbReference type="NCBI Taxonomy" id="1926264"/>
    <lineage>
        <taxon>Eukaryota</taxon>
        <taxon>Fungi</taxon>
        <taxon>Dikarya</taxon>
        <taxon>Ascomycota</taxon>
        <taxon>Pezizomycotina</taxon>
        <taxon>Sordariomycetes</taxon>
        <taxon>Hypocreomycetidae</taxon>
        <taxon>Hypocreales</taxon>
        <taxon>Bionectriaceae</taxon>
        <taxon>Clonostachys</taxon>
    </lineage>
</organism>
<keyword evidence="2" id="KW-1185">Reference proteome</keyword>
<protein>
    <submittedName>
        <fullName evidence="1">Uncharacterized protein</fullName>
    </submittedName>
</protein>
<sequence length="124" mass="13895">MYLTFSNSNTKSAIPRKKAFAPRDDTYSRSIASSHPLGNIRSCYPRTRGHLNKLEASRMEMQKVDQVSFDLFADQPDIYTYDSIALLFNTFTNPHSLRTGKAVNWSTGAEEPSNIGSLRCLGLS</sequence>
<dbReference type="Proteomes" id="UP001160390">
    <property type="component" value="Unassembled WGS sequence"/>
</dbReference>
<accession>A0AA35MDI8</accession>
<gene>
    <name evidence="1" type="ORF">CCHLO57077_00007757</name>
</gene>